<dbReference type="InterPro" id="IPR025530">
    <property type="entry name" value="DUF4417"/>
</dbReference>
<sequence length="237" mass="27262">MKENIRKGCRDVWNAFMVDGAMFCDGDIPLCPTTATTLPRDMVTWGEAKAIYDQCMATGDVDFHFDAFVCFFLDDWKFDGRDGIWFDYRRTEQVLRHFAGVITPDFSTSQDFPKPWKTFNTYRMRAYGYWLGRLGYQVINNIRWGTAETYAYCFEGIPKHSVVCIGTVASGLRLVRNRLLFEAGLREMIRVLEPHTVIVYGSANYPPLRLLHDAGVRVVQFDSATNRRFSKIGVADE</sequence>
<evidence type="ECO:0000313" key="1">
    <source>
        <dbReference type="EMBL" id="MEE6148230.1"/>
    </source>
</evidence>
<dbReference type="Proteomes" id="UP001332931">
    <property type="component" value="Unassembled WGS sequence"/>
</dbReference>
<gene>
    <name evidence="1" type="ORF">VXJ25_09595</name>
</gene>
<organism evidence="1 2">
    <name type="scientific">Olsenella absiana</name>
    <dbReference type="NCBI Taxonomy" id="3115222"/>
    <lineage>
        <taxon>Bacteria</taxon>
        <taxon>Bacillati</taxon>
        <taxon>Actinomycetota</taxon>
        <taxon>Coriobacteriia</taxon>
        <taxon>Coriobacteriales</taxon>
        <taxon>Atopobiaceae</taxon>
        <taxon>Olsenella</taxon>
    </lineage>
</organism>
<dbReference type="EMBL" id="JAZGJQ010000017">
    <property type="protein sequence ID" value="MEE6148230.1"/>
    <property type="molecule type" value="Genomic_DNA"/>
</dbReference>
<accession>A0ABU7RCB3</accession>
<keyword evidence="2" id="KW-1185">Reference proteome</keyword>
<evidence type="ECO:0000313" key="2">
    <source>
        <dbReference type="Proteomes" id="UP001332931"/>
    </source>
</evidence>
<comment type="caution">
    <text evidence="1">The sequence shown here is derived from an EMBL/GenBank/DDBJ whole genome shotgun (WGS) entry which is preliminary data.</text>
</comment>
<name>A0ABU7RCB3_9ACTN</name>
<proteinExistence type="predicted"/>
<reference evidence="1 2" key="1">
    <citation type="submission" date="2024-01" db="EMBL/GenBank/DDBJ databases">
        <title>Description of Olsenella sp. nov., isolated from pig feces.</title>
        <authorList>
            <person name="Chang Y.-H."/>
        </authorList>
    </citation>
    <scope>NUCLEOTIDE SEQUENCE [LARGE SCALE GENOMIC DNA]</scope>
    <source>
        <strain evidence="1 2">YH-ols2223</strain>
    </source>
</reference>
<dbReference type="Pfam" id="PF14386">
    <property type="entry name" value="DUF4417"/>
    <property type="match status" value="1"/>
</dbReference>
<protein>
    <submittedName>
        <fullName evidence="1">DUF4417 domain-containing protein</fullName>
    </submittedName>
</protein>
<dbReference type="RefSeq" id="WP_330958998.1">
    <property type="nucleotide sequence ID" value="NZ_JAZGJQ010000017.1"/>
</dbReference>